<keyword evidence="2" id="KW-0813">Transport</keyword>
<dbReference type="InterPro" id="IPR027417">
    <property type="entry name" value="P-loop_NTPase"/>
</dbReference>
<dbReference type="OrthoDB" id="87732at2157"/>
<dbReference type="EMBL" id="LJCQ01000022">
    <property type="protein sequence ID" value="KPV47634.1"/>
    <property type="molecule type" value="Genomic_DNA"/>
</dbReference>
<dbReference type="PANTHER" id="PTHR42711:SF5">
    <property type="entry name" value="ABC TRANSPORTER ATP-BINDING PROTEIN NATA"/>
    <property type="match status" value="1"/>
</dbReference>
<dbReference type="EMBL" id="LKBG01000231">
    <property type="protein sequence ID" value="KQB34583.1"/>
    <property type="molecule type" value="Genomic_DNA"/>
</dbReference>
<dbReference type="InterPro" id="IPR017871">
    <property type="entry name" value="ABC_transporter-like_CS"/>
</dbReference>
<evidence type="ECO:0000256" key="1">
    <source>
        <dbReference type="ARBA" id="ARBA00005417"/>
    </source>
</evidence>
<dbReference type="GO" id="GO:0016887">
    <property type="term" value="F:ATP hydrolysis activity"/>
    <property type="evidence" value="ECO:0007669"/>
    <property type="project" value="InterPro"/>
</dbReference>
<gene>
    <name evidence="7" type="ORF">AOG54_00890</name>
    <name evidence="6" type="ORF">SE19_00250</name>
</gene>
<evidence type="ECO:0000256" key="4">
    <source>
        <dbReference type="ARBA" id="ARBA00022840"/>
    </source>
</evidence>
<dbReference type="PROSITE" id="PS00211">
    <property type="entry name" value="ABC_TRANSPORTER_1"/>
    <property type="match status" value="1"/>
</dbReference>
<reference evidence="6 9" key="1">
    <citation type="submission" date="2015-09" db="EMBL/GenBank/DDBJ databases">
        <title>Draft genome sequence of Acidiplasma aeolicum DSM 18409.</title>
        <authorList>
            <person name="Hemp J."/>
        </authorList>
    </citation>
    <scope>NUCLEOTIDE SEQUENCE [LARGE SCALE GENOMIC DNA]</scope>
    <source>
        <strain evidence="6 9">V</strain>
    </source>
</reference>
<evidence type="ECO:0000313" key="9">
    <source>
        <dbReference type="Proteomes" id="UP000050515"/>
    </source>
</evidence>
<dbReference type="InterPro" id="IPR003593">
    <property type="entry name" value="AAA+_ATPase"/>
</dbReference>
<dbReference type="SMART" id="SM00382">
    <property type="entry name" value="AAA"/>
    <property type="match status" value="1"/>
</dbReference>
<dbReference type="InterPro" id="IPR050763">
    <property type="entry name" value="ABC_transporter_ATP-binding"/>
</dbReference>
<evidence type="ECO:0000259" key="5">
    <source>
        <dbReference type="PROSITE" id="PS50893"/>
    </source>
</evidence>
<evidence type="ECO:0000256" key="3">
    <source>
        <dbReference type="ARBA" id="ARBA00022741"/>
    </source>
</evidence>
<dbReference type="Proteomes" id="UP000050320">
    <property type="component" value="Unassembled WGS sequence"/>
</dbReference>
<comment type="caution">
    <text evidence="6">The sequence shown here is derived from an EMBL/GenBank/DDBJ whole genome shotgun (WGS) entry which is preliminary data.</text>
</comment>
<sequence length="303" mass="33858">MEISMVNVSKKYRNFTALDNVSFNFSGKRAIGYLGPNGAGKTTTLKIMTNLLRPSQGTVELNGINVNKNPKKALESVGSMIETPVPYPYFTVKESLEFIGELRGIDKRTVDGKIDEYFDALKLPPLKNRIGSLSKGQRQRVVFASVLVSDPDIVILDEPTSGLDPFERKIFRDFILKLKKDKLVFFSSHILSEVSETCDDVIFLNHGKVLKIGNMGEITRSFNTNAVKIEFVKNVDNDILSRLRELKYDIMDSSGRTVTINYSGDEQERAQILINAIKICPVISYTSAGSDLEKAYISILGEK</sequence>
<evidence type="ECO:0000313" key="6">
    <source>
        <dbReference type="EMBL" id="KPV47634.1"/>
    </source>
</evidence>
<organism evidence="6 9">
    <name type="scientific">Acidiplasma aeolicum</name>
    <dbReference type="NCBI Taxonomy" id="507754"/>
    <lineage>
        <taxon>Archaea</taxon>
        <taxon>Methanobacteriati</taxon>
        <taxon>Thermoplasmatota</taxon>
        <taxon>Thermoplasmata</taxon>
        <taxon>Thermoplasmatales</taxon>
        <taxon>Ferroplasmaceae</taxon>
        <taxon>Acidiplasma</taxon>
    </lineage>
</organism>
<dbReference type="SUPFAM" id="SSF52540">
    <property type="entry name" value="P-loop containing nucleoside triphosphate hydrolases"/>
    <property type="match status" value="1"/>
</dbReference>
<feature type="domain" description="ABC transporter" evidence="5">
    <location>
        <begin position="3"/>
        <end position="231"/>
    </location>
</feature>
<reference evidence="7 8" key="2">
    <citation type="submission" date="2015-09" db="EMBL/GenBank/DDBJ databases">
        <title>Heavy metals and arsenic resistance mechanisms in polyextremophilic archaea of the family Ferroplasmaceae.</title>
        <authorList>
            <person name="Bulaev A.G."/>
            <person name="Kanygina A.V."/>
        </authorList>
    </citation>
    <scope>NUCLEOTIDE SEQUENCE [LARGE SCALE GENOMIC DNA]</scope>
    <source>
        <strain evidence="7 8">VT</strain>
    </source>
</reference>
<dbReference type="AlphaFoldDB" id="A0A0P9CXC2"/>
<dbReference type="Proteomes" id="UP000050515">
    <property type="component" value="Unassembled WGS sequence"/>
</dbReference>
<dbReference type="PATRIC" id="fig|507754.4.peg.617"/>
<dbReference type="CDD" id="cd03230">
    <property type="entry name" value="ABC_DR_subfamily_A"/>
    <property type="match status" value="1"/>
</dbReference>
<dbReference type="PROSITE" id="PS50893">
    <property type="entry name" value="ABC_TRANSPORTER_2"/>
    <property type="match status" value="1"/>
</dbReference>
<dbReference type="Pfam" id="PF00005">
    <property type="entry name" value="ABC_tran"/>
    <property type="match status" value="1"/>
</dbReference>
<keyword evidence="3" id="KW-0547">Nucleotide-binding</keyword>
<dbReference type="GO" id="GO:0005524">
    <property type="term" value="F:ATP binding"/>
    <property type="evidence" value="ECO:0007669"/>
    <property type="project" value="UniProtKB-KW"/>
</dbReference>
<name>A0A0P9CXC2_9ARCH</name>
<evidence type="ECO:0000256" key="2">
    <source>
        <dbReference type="ARBA" id="ARBA00022448"/>
    </source>
</evidence>
<dbReference type="RefSeq" id="WP_054963773.1">
    <property type="nucleotide sequence ID" value="NZ_JBBYJF010000004.1"/>
</dbReference>
<evidence type="ECO:0000313" key="7">
    <source>
        <dbReference type="EMBL" id="KQB34583.1"/>
    </source>
</evidence>
<keyword evidence="8" id="KW-1185">Reference proteome</keyword>
<keyword evidence="4 7" id="KW-0067">ATP-binding</keyword>
<evidence type="ECO:0000313" key="8">
    <source>
        <dbReference type="Proteomes" id="UP000050320"/>
    </source>
</evidence>
<protein>
    <submittedName>
        <fullName evidence="7">Multidrug ABC transporter ATP-binding protein</fullName>
    </submittedName>
    <submittedName>
        <fullName evidence="6">Multidrug ABC transporter ATPase</fullName>
    </submittedName>
</protein>
<dbReference type="InterPro" id="IPR003439">
    <property type="entry name" value="ABC_transporter-like_ATP-bd"/>
</dbReference>
<accession>A0A0P9CXC2</accession>
<dbReference type="PANTHER" id="PTHR42711">
    <property type="entry name" value="ABC TRANSPORTER ATP-BINDING PROTEIN"/>
    <property type="match status" value="1"/>
</dbReference>
<dbReference type="Gene3D" id="3.40.50.300">
    <property type="entry name" value="P-loop containing nucleotide triphosphate hydrolases"/>
    <property type="match status" value="1"/>
</dbReference>
<proteinExistence type="inferred from homology"/>
<comment type="similarity">
    <text evidence="1">Belongs to the ABC transporter superfamily.</text>
</comment>